<dbReference type="PANTHER" id="PTHR12526">
    <property type="entry name" value="GLYCOSYLTRANSFERASE"/>
    <property type="match status" value="1"/>
</dbReference>
<keyword evidence="2 4" id="KW-0808">Transferase</keyword>
<evidence type="ECO:0000259" key="3">
    <source>
        <dbReference type="Pfam" id="PF00534"/>
    </source>
</evidence>
<dbReference type="CDD" id="cd03801">
    <property type="entry name" value="GT4_PimA-like"/>
    <property type="match status" value="1"/>
</dbReference>
<dbReference type="EC" id="2.4.-.-" evidence="4"/>
<dbReference type="SUPFAM" id="SSF53756">
    <property type="entry name" value="UDP-Glycosyltransferase/glycogen phosphorylase"/>
    <property type="match status" value="1"/>
</dbReference>
<feature type="domain" description="Glycosyl transferase family 1" evidence="3">
    <location>
        <begin position="165"/>
        <end position="329"/>
    </location>
</feature>
<evidence type="ECO:0000256" key="1">
    <source>
        <dbReference type="ARBA" id="ARBA00022676"/>
    </source>
</evidence>
<gene>
    <name evidence="4" type="ORF">ACFQ4M_03595</name>
</gene>
<evidence type="ECO:0000313" key="4">
    <source>
        <dbReference type="EMBL" id="MFD1262652.1"/>
    </source>
</evidence>
<organism evidence="4 5">
    <name type="scientific">Thauera mechernichensis</name>
    <dbReference type="NCBI Taxonomy" id="82788"/>
    <lineage>
        <taxon>Bacteria</taxon>
        <taxon>Pseudomonadati</taxon>
        <taxon>Pseudomonadota</taxon>
        <taxon>Betaproteobacteria</taxon>
        <taxon>Rhodocyclales</taxon>
        <taxon>Zoogloeaceae</taxon>
        <taxon>Thauera</taxon>
    </lineage>
</organism>
<dbReference type="EMBL" id="JBHTMC010000006">
    <property type="protein sequence ID" value="MFD1262652.1"/>
    <property type="molecule type" value="Genomic_DNA"/>
</dbReference>
<comment type="caution">
    <text evidence="4">The sequence shown here is derived from an EMBL/GenBank/DDBJ whole genome shotgun (WGS) entry which is preliminary data.</text>
</comment>
<keyword evidence="5" id="KW-1185">Reference proteome</keyword>
<dbReference type="GO" id="GO:0016757">
    <property type="term" value="F:glycosyltransferase activity"/>
    <property type="evidence" value="ECO:0007669"/>
    <property type="project" value="UniProtKB-KW"/>
</dbReference>
<dbReference type="Gene3D" id="3.40.50.2000">
    <property type="entry name" value="Glycogen Phosphorylase B"/>
    <property type="match status" value="1"/>
</dbReference>
<dbReference type="InterPro" id="IPR001296">
    <property type="entry name" value="Glyco_trans_1"/>
</dbReference>
<reference evidence="5" key="1">
    <citation type="journal article" date="2019" name="Int. J. Syst. Evol. Microbiol.">
        <title>The Global Catalogue of Microorganisms (GCM) 10K type strain sequencing project: providing services to taxonomists for standard genome sequencing and annotation.</title>
        <authorList>
            <consortium name="The Broad Institute Genomics Platform"/>
            <consortium name="The Broad Institute Genome Sequencing Center for Infectious Disease"/>
            <person name="Wu L."/>
            <person name="Ma J."/>
        </authorList>
    </citation>
    <scope>NUCLEOTIDE SEQUENCE [LARGE SCALE GENOMIC DNA]</scope>
    <source>
        <strain evidence="5">CCUG 48884</strain>
    </source>
</reference>
<accession>A0ABW3W9C2</accession>
<dbReference type="PANTHER" id="PTHR12526:SF510">
    <property type="entry name" value="D-INOSITOL 3-PHOSPHATE GLYCOSYLTRANSFERASE"/>
    <property type="match status" value="1"/>
</dbReference>
<sequence length="357" mass="39965">MGNRFRVLFVLDHRLMHYRAPLFERLSNWHDVVVVHRGPALGGEWSFKQKVVPYRKAGPFDLVGASVASGVDVLVVMQNLRLIQYWFLPFMFWRRYALVFWGIGVSSAGGLAKKKSLLSRIRGFCSSFADGIGFYSSYPLDFYPRRAIEKAVVVGNSVESPTAENTADHPKDSILFIGTLDARKGLPLLLRAFARYQKTLPASSDVRLLRIVGDGAVRGELEALAEDLKISSSVRFEGAVTDAERKKAFFASAAVTVSPLQAGLSVAESFSFGVPYVTHRNPISGGEYLSIKDGENGFLFETEDELLAVLQRVGGNAEERIRLGNNAYDFYCQNLQMSQYAERFDKLLRESYERFKS</sequence>
<protein>
    <submittedName>
        <fullName evidence="4">Glycosyltransferase family 4 protein</fullName>
        <ecNumber evidence="4">2.4.-.-</ecNumber>
    </submittedName>
</protein>
<name>A0ABW3W9C2_9RHOO</name>
<evidence type="ECO:0000256" key="2">
    <source>
        <dbReference type="ARBA" id="ARBA00022679"/>
    </source>
</evidence>
<keyword evidence="1 4" id="KW-0328">Glycosyltransferase</keyword>
<dbReference type="Proteomes" id="UP001597158">
    <property type="component" value="Unassembled WGS sequence"/>
</dbReference>
<proteinExistence type="predicted"/>
<dbReference type="Pfam" id="PF00534">
    <property type="entry name" value="Glycos_transf_1"/>
    <property type="match status" value="1"/>
</dbReference>
<evidence type="ECO:0000313" key="5">
    <source>
        <dbReference type="Proteomes" id="UP001597158"/>
    </source>
</evidence>
<dbReference type="RefSeq" id="WP_277830211.1">
    <property type="nucleotide sequence ID" value="NZ_JARQZE010000001.1"/>
</dbReference>